<dbReference type="InterPro" id="IPR029753">
    <property type="entry name" value="D-isomer_DH_CS"/>
</dbReference>
<dbReference type="EMBL" id="JACPUR010000008">
    <property type="protein sequence ID" value="MBI3126693.1"/>
    <property type="molecule type" value="Genomic_DNA"/>
</dbReference>
<evidence type="ECO:0000256" key="6">
    <source>
        <dbReference type="SAM" id="MobiDB-lite"/>
    </source>
</evidence>
<dbReference type="InterPro" id="IPR029752">
    <property type="entry name" value="D-isomer_DH_CS1"/>
</dbReference>
<reference evidence="9" key="1">
    <citation type="submission" date="2020-07" db="EMBL/GenBank/DDBJ databases">
        <title>Huge and variable diversity of episymbiotic CPR bacteria and DPANN archaea in groundwater ecosystems.</title>
        <authorList>
            <person name="He C.Y."/>
            <person name="Keren R."/>
            <person name="Whittaker M."/>
            <person name="Farag I.F."/>
            <person name="Doudna J."/>
            <person name="Cate J.H.D."/>
            <person name="Banfield J.F."/>
        </authorList>
    </citation>
    <scope>NUCLEOTIDE SEQUENCE</scope>
    <source>
        <strain evidence="9">NC_groundwater_763_Ag_S-0.2um_68_21</strain>
    </source>
</reference>
<name>A0A932HYD4_UNCTE</name>
<comment type="caution">
    <text evidence="9">The sequence shown here is derived from an EMBL/GenBank/DDBJ whole genome shotgun (WGS) entry which is preliminary data.</text>
</comment>
<proteinExistence type="inferred from homology"/>
<dbReference type="Pfam" id="PF02826">
    <property type="entry name" value="2-Hacid_dh_C"/>
    <property type="match status" value="1"/>
</dbReference>
<dbReference type="InterPro" id="IPR006140">
    <property type="entry name" value="D-isomer_DH_NAD-bd"/>
</dbReference>
<evidence type="ECO:0000256" key="4">
    <source>
        <dbReference type="ARBA" id="ARBA00023027"/>
    </source>
</evidence>
<dbReference type="GO" id="GO:0051287">
    <property type="term" value="F:NAD binding"/>
    <property type="evidence" value="ECO:0007669"/>
    <property type="project" value="InterPro"/>
</dbReference>
<protein>
    <submittedName>
        <fullName evidence="9">Hydroxyacid dehydrogenase</fullName>
    </submittedName>
</protein>
<evidence type="ECO:0000259" key="8">
    <source>
        <dbReference type="Pfam" id="PF02826"/>
    </source>
</evidence>
<dbReference type="SUPFAM" id="SSF52283">
    <property type="entry name" value="Formate/glycerate dehydrogenase catalytic domain-like"/>
    <property type="match status" value="1"/>
</dbReference>
<dbReference type="SUPFAM" id="SSF51735">
    <property type="entry name" value="NAD(P)-binding Rossmann-fold domains"/>
    <property type="match status" value="1"/>
</dbReference>
<evidence type="ECO:0000256" key="1">
    <source>
        <dbReference type="ARBA" id="ARBA00005854"/>
    </source>
</evidence>
<evidence type="ECO:0000259" key="7">
    <source>
        <dbReference type="Pfam" id="PF00389"/>
    </source>
</evidence>
<feature type="domain" description="D-isomer specific 2-hydroxyacid dehydrogenase NAD-binding" evidence="8">
    <location>
        <begin position="119"/>
        <end position="295"/>
    </location>
</feature>
<dbReference type="InterPro" id="IPR036291">
    <property type="entry name" value="NAD(P)-bd_dom_sf"/>
</dbReference>
<dbReference type="Proteomes" id="UP000782312">
    <property type="component" value="Unassembled WGS sequence"/>
</dbReference>
<dbReference type="Pfam" id="PF00389">
    <property type="entry name" value="2-Hacid_dh"/>
    <property type="match status" value="1"/>
</dbReference>
<evidence type="ECO:0000313" key="9">
    <source>
        <dbReference type="EMBL" id="MBI3126693.1"/>
    </source>
</evidence>
<keyword evidence="2" id="KW-0028">Amino-acid biosynthesis</keyword>
<feature type="region of interest" description="Disordered" evidence="6">
    <location>
        <begin position="317"/>
        <end position="348"/>
    </location>
</feature>
<evidence type="ECO:0000256" key="2">
    <source>
        <dbReference type="ARBA" id="ARBA00022605"/>
    </source>
</evidence>
<evidence type="ECO:0000256" key="3">
    <source>
        <dbReference type="ARBA" id="ARBA00023002"/>
    </source>
</evidence>
<keyword evidence="3 5" id="KW-0560">Oxidoreductase</keyword>
<dbReference type="FunFam" id="3.40.50.720:FF:000203">
    <property type="entry name" value="D-3-phosphoglycerate dehydrogenase (SerA)"/>
    <property type="match status" value="1"/>
</dbReference>
<dbReference type="InterPro" id="IPR006139">
    <property type="entry name" value="D-isomer_2_OHA_DH_cat_dom"/>
</dbReference>
<dbReference type="PANTHER" id="PTHR42789:SF1">
    <property type="entry name" value="D-ISOMER SPECIFIC 2-HYDROXYACID DEHYDROGENASE FAMILY PROTEIN (AFU_ORTHOLOGUE AFUA_6G10090)"/>
    <property type="match status" value="1"/>
</dbReference>
<dbReference type="PROSITE" id="PS00065">
    <property type="entry name" value="D_2_HYDROXYACID_DH_1"/>
    <property type="match status" value="1"/>
</dbReference>
<feature type="domain" description="D-isomer specific 2-hydroxyacid dehydrogenase catalytic" evidence="7">
    <location>
        <begin position="46"/>
        <end position="327"/>
    </location>
</feature>
<dbReference type="AlphaFoldDB" id="A0A932HYD4"/>
<dbReference type="CDD" id="cd12173">
    <property type="entry name" value="PGDH_4"/>
    <property type="match status" value="1"/>
</dbReference>
<dbReference type="InterPro" id="IPR050857">
    <property type="entry name" value="D-2-hydroxyacid_DH"/>
</dbReference>
<evidence type="ECO:0000313" key="10">
    <source>
        <dbReference type="Proteomes" id="UP000782312"/>
    </source>
</evidence>
<dbReference type="PROSITE" id="PS00671">
    <property type="entry name" value="D_2_HYDROXYACID_DH_3"/>
    <property type="match status" value="1"/>
</dbReference>
<dbReference type="PANTHER" id="PTHR42789">
    <property type="entry name" value="D-ISOMER SPECIFIC 2-HYDROXYACID DEHYDROGENASE FAMILY PROTEIN (AFU_ORTHOLOGUE AFUA_6G10090)"/>
    <property type="match status" value="1"/>
</dbReference>
<sequence>MPARRWVAVTATADFPVALAPIKQALAGIAPVRTVPLPFRPLMPAEEASFARRLRGAEGILLRPGYITASLLDRLPDLRAVAVHGAGVDQVDVPACTQRGVLVTNAPGANADSVAELALGLMLSLARRIPEAARRVKEERAWGEARHTGRELKGKTLGIVGLGQIGARLARLAAALGMEVTAHDPALRPAEIRRRGARPLALDALLREADCLSLHAPLMPSTHHLIDRKAIARMKKGAFLVNCARGPLVDELAVARALRSGRLGGAALDVLEGEPPDPGSPIFGAPNLVLTPHMAGSTVEALEAIARAAGEDLARVLSGKPPKFPVNRPSAGRSRLSSGEGRPEKAKR</sequence>
<gene>
    <name evidence="9" type="ORF">HYZ11_03710</name>
</gene>
<dbReference type="GO" id="GO:0008652">
    <property type="term" value="P:amino acid biosynthetic process"/>
    <property type="evidence" value="ECO:0007669"/>
    <property type="project" value="UniProtKB-KW"/>
</dbReference>
<evidence type="ECO:0000256" key="5">
    <source>
        <dbReference type="RuleBase" id="RU003719"/>
    </source>
</evidence>
<dbReference type="GO" id="GO:0016616">
    <property type="term" value="F:oxidoreductase activity, acting on the CH-OH group of donors, NAD or NADP as acceptor"/>
    <property type="evidence" value="ECO:0007669"/>
    <property type="project" value="InterPro"/>
</dbReference>
<accession>A0A932HYD4</accession>
<comment type="similarity">
    <text evidence="1 5">Belongs to the D-isomer specific 2-hydroxyacid dehydrogenase family.</text>
</comment>
<dbReference type="Gene3D" id="3.40.50.720">
    <property type="entry name" value="NAD(P)-binding Rossmann-like Domain"/>
    <property type="match status" value="2"/>
</dbReference>
<keyword evidence="4" id="KW-0520">NAD</keyword>
<organism evidence="9 10">
    <name type="scientific">Tectimicrobiota bacterium</name>
    <dbReference type="NCBI Taxonomy" id="2528274"/>
    <lineage>
        <taxon>Bacteria</taxon>
        <taxon>Pseudomonadati</taxon>
        <taxon>Nitrospinota/Tectimicrobiota group</taxon>
        <taxon>Candidatus Tectimicrobiota</taxon>
    </lineage>
</organism>